<dbReference type="EMBL" id="HBUE01216349">
    <property type="protein sequence ID" value="CAG6537107.1"/>
    <property type="molecule type" value="Transcribed_RNA"/>
</dbReference>
<dbReference type="PANTHER" id="PTHR14296:SF16">
    <property type="entry name" value="REMODELING AND SPACING FACTOR 1"/>
    <property type="match status" value="1"/>
</dbReference>
<evidence type="ECO:0000256" key="2">
    <source>
        <dbReference type="ARBA" id="ARBA00022771"/>
    </source>
</evidence>
<proteinExistence type="predicted"/>
<feature type="region of interest" description="Disordered" evidence="5">
    <location>
        <begin position="953"/>
        <end position="1193"/>
    </location>
</feature>
<reference evidence="7" key="1">
    <citation type="submission" date="2021-05" db="EMBL/GenBank/DDBJ databases">
        <authorList>
            <person name="Alioto T."/>
            <person name="Alioto T."/>
            <person name="Gomez Garrido J."/>
        </authorList>
    </citation>
    <scope>NUCLEOTIDE SEQUENCE</scope>
</reference>
<evidence type="ECO:0000256" key="1">
    <source>
        <dbReference type="ARBA" id="ARBA00022723"/>
    </source>
</evidence>
<dbReference type="PANTHER" id="PTHR14296">
    <property type="entry name" value="REMODELING AND SPACING FACTOR 1"/>
    <property type="match status" value="1"/>
</dbReference>
<dbReference type="InterPro" id="IPR013083">
    <property type="entry name" value="Znf_RING/FYVE/PHD"/>
</dbReference>
<feature type="compositionally biased region" description="Basic and acidic residues" evidence="5">
    <location>
        <begin position="890"/>
        <end position="904"/>
    </location>
</feature>
<feature type="compositionally biased region" description="Basic and acidic residues" evidence="5">
    <location>
        <begin position="733"/>
        <end position="747"/>
    </location>
</feature>
<dbReference type="InterPro" id="IPR011011">
    <property type="entry name" value="Znf_FYVE_PHD"/>
</dbReference>
<feature type="compositionally biased region" description="Polar residues" evidence="5">
    <location>
        <begin position="1644"/>
        <end position="1653"/>
    </location>
</feature>
<evidence type="ECO:0000256" key="3">
    <source>
        <dbReference type="ARBA" id="ARBA00022833"/>
    </source>
</evidence>
<evidence type="ECO:0000256" key="5">
    <source>
        <dbReference type="SAM" id="MobiDB-lite"/>
    </source>
</evidence>
<feature type="compositionally biased region" description="Low complexity" evidence="5">
    <location>
        <begin position="1032"/>
        <end position="1041"/>
    </location>
</feature>
<sequence length="1679" mass="187345">MASDKISCIDDPNFASVVIFLMRFPSSCNIDAVNIEELASMLENSEEVAPKIEDIHTKLLRKIRKTVPSGKWENVLAKFAYTYSMQDAWELERFGYKKSSLSVKLRVFKALVESQFDRNVKFKSYINGIAAQDLRAEPVGRDMLGNIYWCIMDKFSNIRIFRENPDDESWTVMASNRDEMVRLIEKLSSNDPEIFSADSPIEEDSCSTDTSINSDDKSDKTKIPNKDPLVPSSLCEYTVKSCVIYKKDQNGAQPENVEKNESSEYLKPDRTNCYNESGTTKDAPILATDCTKCDDKSDAPLIESGILKSNNASDAPIIETSCRKSIIESDSTKDASMIQSSCSKSNNELDSTKCDLIIESDCSTKSNNISDSTKDATMVEHKCHSINSNNEYDRTENASILESSSTKSNNEFDTTKDVSMVVTEKPAGLESEAQLLFSSVISEPVLIIQGQGNGEDNNMGNVKNGDNSNKTPTSSDNKSTKVGLPLKKKINKSYCENVSGSATIIKQKDDESIDENNEIEQPLKISAIKTSSENSTNLDSKKEDVLKDECTSIAEPKAKKFTLESDSENDCKSPELNKTDSPTENENNEKTSEFHEKSSNTEDSQPAVRGKRGRKTRSGIVDGLDLSQVIVDNSIDGGPPVRQSRRIAQQKIKEETDRRMIEEKLLREMKKEAIRKKKKTTSLSDDEEYIVSDSENSKNTSESRTKKKKSDKPWLSSTSESSSESEPEEDFIEHDRRSPYKSDHEFSPESDLETECAEPTKRARTVKAEGHESDNESIDSNVDHACQKCGKTDHPEWILLCDSCDKGYHCSCLTPVLFIIPEGDWFCPKCQHAKLIENLQNTLLQYDEVCFQFELLKKLEKQENSEENSVENIDNEEGEDSDQNGNGPNHSHDEDSCKKDKALYKEGSSSSSSSSETDEDDIPIYKLRRRNQNSNYRFNDYDDLINSAINRGIADDNEPIPSGKDIRNIIKSNSKQETARSSSPSKSRSRSNSPTVKKCKTKRRKNLKKKKLNNLDDTSDEDDASDTDFKDAGTSTDTENSLTEESESSLELSLSRKSRKARKKKDIDFINDGDESDKSTYNMRKQRKKIQKILEDSDDFDEDEMTESEEIDSADLCSDTETDSSHGKKRGKTKLTNNAKSAAEKSTINNRKRKVKKPDDDKAYRSGIKKKTKLAESASSSSDDDKALNSLGKRRTRGKKLHYILDEDFESSDDGITPGVQRPDTPPEERERFIKKQEEIKRMLAEKNTAAAKELATPKIKSLTESGEACKQAPLSVVPIQVIEGAKVLDMDFLKSSKAIDSDEFDDELAVNFSDPGDVNEDELAKIMEEEDFAQHQLKLDDEASARKSVAEAVSHKKKVRDFETIDPSDITKIDKRAAMSVSLEKSVLQDCAPSRIPAIGIDHNDKPFMQNYLPGKSNELHPYFLPNYPCAPPPIPVVSTSILQQMKQQAIPLQGCQQPTLPTPSPAISESHYLHTSVPLALTVPLVSNKVAESAPPNLLKDVCDIRRRRRKKITPLRGDLYKAMDDHSIPKPVSHLHYHLPPNAPAPEIDATDYINNKRPGRMSDPCSSTHAAESLKPTEVDLRYPQGAYAPSSNFPQRAQPAANINTGSLSSSSGLHESSSRQSFTFEPVNAEDQPVESPTAPSENNGNVTVDAECSSEFSGLVSYFSSQQNELNA</sequence>
<dbReference type="InterPro" id="IPR019787">
    <property type="entry name" value="Znf_PHD-finger"/>
</dbReference>
<keyword evidence="2 4" id="KW-0863">Zinc-finger</keyword>
<dbReference type="InterPro" id="IPR001965">
    <property type="entry name" value="Znf_PHD"/>
</dbReference>
<feature type="compositionally biased region" description="Acidic residues" evidence="5">
    <location>
        <begin position="723"/>
        <end position="732"/>
    </location>
</feature>
<dbReference type="Pfam" id="PF00628">
    <property type="entry name" value="PHD"/>
    <property type="match status" value="1"/>
</dbReference>
<evidence type="ECO:0000256" key="4">
    <source>
        <dbReference type="PROSITE-ProRule" id="PRU00146"/>
    </source>
</evidence>
<feature type="compositionally biased region" description="Polar residues" evidence="5">
    <location>
        <begin position="693"/>
        <end position="702"/>
    </location>
</feature>
<dbReference type="InterPro" id="IPR019786">
    <property type="entry name" value="Zinc_finger_PHD-type_CS"/>
</dbReference>
<organism evidence="7">
    <name type="scientific">Culex pipiens</name>
    <name type="common">House mosquito</name>
    <dbReference type="NCBI Taxonomy" id="7175"/>
    <lineage>
        <taxon>Eukaryota</taxon>
        <taxon>Metazoa</taxon>
        <taxon>Ecdysozoa</taxon>
        <taxon>Arthropoda</taxon>
        <taxon>Hexapoda</taxon>
        <taxon>Insecta</taxon>
        <taxon>Pterygota</taxon>
        <taxon>Neoptera</taxon>
        <taxon>Endopterygota</taxon>
        <taxon>Diptera</taxon>
        <taxon>Nematocera</taxon>
        <taxon>Culicoidea</taxon>
        <taxon>Culicidae</taxon>
        <taxon>Culicinae</taxon>
        <taxon>Culicini</taxon>
        <taxon>Culex</taxon>
        <taxon>Culex</taxon>
    </lineage>
</organism>
<feature type="region of interest" description="Disordered" evidence="5">
    <location>
        <begin position="451"/>
        <end position="483"/>
    </location>
</feature>
<dbReference type="GO" id="GO:0031213">
    <property type="term" value="C:RSF complex"/>
    <property type="evidence" value="ECO:0007669"/>
    <property type="project" value="InterPro"/>
</dbReference>
<dbReference type="CDD" id="cd15543">
    <property type="entry name" value="PHD_RSF1"/>
    <property type="match status" value="1"/>
</dbReference>
<evidence type="ECO:0000313" key="7">
    <source>
        <dbReference type="EMBL" id="CAG6589110.1"/>
    </source>
</evidence>
<feature type="domain" description="PHD-type" evidence="6">
    <location>
        <begin position="783"/>
        <end position="833"/>
    </location>
</feature>
<feature type="compositionally biased region" description="Polar residues" evidence="5">
    <location>
        <begin position="1134"/>
        <end position="1149"/>
    </location>
</feature>
<feature type="compositionally biased region" description="Low complexity" evidence="5">
    <location>
        <begin position="980"/>
        <end position="993"/>
    </location>
</feature>
<dbReference type="EMBL" id="HBUE01322898">
    <property type="protein sequence ID" value="CAG6589110.1"/>
    <property type="molecule type" value="Transcribed_RNA"/>
</dbReference>
<dbReference type="Gene3D" id="3.30.40.10">
    <property type="entry name" value="Zinc/RING finger domain, C3HC4 (zinc finger)"/>
    <property type="match status" value="1"/>
</dbReference>
<feature type="compositionally biased region" description="Basic and acidic residues" evidence="5">
    <location>
        <begin position="214"/>
        <end position="225"/>
    </location>
</feature>
<feature type="compositionally biased region" description="Acidic residues" evidence="5">
    <location>
        <begin position="1096"/>
        <end position="1122"/>
    </location>
</feature>
<feature type="compositionally biased region" description="Polar residues" evidence="5">
    <location>
        <begin position="528"/>
        <end position="538"/>
    </location>
</feature>
<dbReference type="PROSITE" id="PS50016">
    <property type="entry name" value="ZF_PHD_2"/>
    <property type="match status" value="1"/>
</dbReference>
<feature type="compositionally biased region" description="Polar residues" evidence="5">
    <location>
        <begin position="1594"/>
        <end position="1611"/>
    </location>
</feature>
<evidence type="ECO:0000259" key="6">
    <source>
        <dbReference type="PROSITE" id="PS50016"/>
    </source>
</evidence>
<feature type="region of interest" description="Disordered" evidence="5">
    <location>
        <begin position="524"/>
        <end position="658"/>
    </location>
</feature>
<dbReference type="InterPro" id="IPR028938">
    <property type="entry name" value="Rsf1-like"/>
</dbReference>
<feature type="region of interest" description="Disordered" evidence="5">
    <location>
        <begin position="1544"/>
        <end position="1657"/>
    </location>
</feature>
<feature type="compositionally biased region" description="Basic and acidic residues" evidence="5">
    <location>
        <begin position="539"/>
        <end position="578"/>
    </location>
</feature>
<protein>
    <submittedName>
        <fullName evidence="7">Remodeling and spacing factor 1</fullName>
    </submittedName>
</protein>
<feature type="compositionally biased region" description="Basic residues" evidence="5">
    <location>
        <begin position="997"/>
        <end position="1012"/>
    </location>
</feature>
<accession>A0A8D8KE67</accession>
<name>A0A8D8KE67_CULPI</name>
<dbReference type="GO" id="GO:0042393">
    <property type="term" value="F:histone binding"/>
    <property type="evidence" value="ECO:0007669"/>
    <property type="project" value="TreeGrafter"/>
</dbReference>
<dbReference type="SMART" id="SM00249">
    <property type="entry name" value="PHD"/>
    <property type="match status" value="1"/>
</dbReference>
<dbReference type="GO" id="GO:0045892">
    <property type="term" value="P:negative regulation of DNA-templated transcription"/>
    <property type="evidence" value="ECO:0007669"/>
    <property type="project" value="TreeGrafter"/>
</dbReference>
<feature type="region of interest" description="Disordered" evidence="5">
    <location>
        <begin position="672"/>
        <end position="779"/>
    </location>
</feature>
<feature type="compositionally biased region" description="Acidic residues" evidence="5">
    <location>
        <begin position="1017"/>
        <end position="1026"/>
    </location>
</feature>
<keyword evidence="1" id="KW-0479">Metal-binding</keyword>
<feature type="compositionally biased region" description="Basic and acidic residues" evidence="5">
    <location>
        <begin position="758"/>
        <end position="774"/>
    </location>
</feature>
<keyword evidence="3" id="KW-0862">Zinc</keyword>
<feature type="region of interest" description="Disordered" evidence="5">
    <location>
        <begin position="862"/>
        <end position="926"/>
    </location>
</feature>
<feature type="compositionally biased region" description="Polar residues" evidence="5">
    <location>
        <begin position="454"/>
        <end position="477"/>
    </location>
</feature>
<dbReference type="GO" id="GO:0008270">
    <property type="term" value="F:zinc ion binding"/>
    <property type="evidence" value="ECO:0007669"/>
    <property type="project" value="UniProtKB-KW"/>
</dbReference>
<feature type="compositionally biased region" description="Basic and acidic residues" evidence="5">
    <location>
        <begin position="587"/>
        <end position="600"/>
    </location>
</feature>
<feature type="compositionally biased region" description="Acidic residues" evidence="5">
    <location>
        <begin position="865"/>
        <end position="882"/>
    </location>
</feature>
<dbReference type="PROSITE" id="PS01359">
    <property type="entry name" value="ZF_PHD_1"/>
    <property type="match status" value="1"/>
</dbReference>
<feature type="compositionally biased region" description="Low complexity" evidence="5">
    <location>
        <begin position="1612"/>
        <end position="1627"/>
    </location>
</feature>
<dbReference type="SUPFAM" id="SSF57903">
    <property type="entry name" value="FYVE/PHD zinc finger"/>
    <property type="match status" value="1"/>
</dbReference>
<feature type="region of interest" description="Disordered" evidence="5">
    <location>
        <begin position="1210"/>
        <end position="1230"/>
    </location>
</feature>
<feature type="region of interest" description="Disordered" evidence="5">
    <location>
        <begin position="193"/>
        <end position="225"/>
    </location>
</feature>